<dbReference type="AlphaFoldDB" id="A0A1X2FKD0"/>
<name>A0A1X2FKD0_9MYCO</name>
<protein>
    <submittedName>
        <fullName evidence="1">Uncharacterized protein</fullName>
    </submittedName>
</protein>
<comment type="caution">
    <text evidence="1">The sequence shown here is derived from an EMBL/GenBank/DDBJ whole genome shotgun (WGS) entry which is preliminary data.</text>
</comment>
<proteinExistence type="predicted"/>
<accession>A0A1X2FKD0</accession>
<reference evidence="1 2" key="1">
    <citation type="submission" date="2016-01" db="EMBL/GenBank/DDBJ databases">
        <title>The new phylogeny of the genus Mycobacterium.</title>
        <authorList>
            <person name="Tarcisio F."/>
            <person name="Conor M."/>
            <person name="Antonella G."/>
            <person name="Elisabetta G."/>
            <person name="Giulia F.S."/>
            <person name="Sara T."/>
            <person name="Anna F."/>
            <person name="Clotilde B."/>
            <person name="Roberto B."/>
            <person name="Veronica D.S."/>
            <person name="Fabio R."/>
            <person name="Monica P."/>
            <person name="Olivier J."/>
            <person name="Enrico T."/>
            <person name="Nicola S."/>
        </authorList>
    </citation>
    <scope>NUCLEOTIDE SEQUENCE [LARGE SCALE GENOMIC DNA]</scope>
    <source>
        <strain evidence="1 2">ATCC 700010</strain>
    </source>
</reference>
<organism evidence="1 2">
    <name type="scientific">Mycolicibacterium wolinskyi</name>
    <dbReference type="NCBI Taxonomy" id="59750"/>
    <lineage>
        <taxon>Bacteria</taxon>
        <taxon>Bacillati</taxon>
        <taxon>Actinomycetota</taxon>
        <taxon>Actinomycetes</taxon>
        <taxon>Mycobacteriales</taxon>
        <taxon>Mycobacteriaceae</taxon>
        <taxon>Mycolicibacterium</taxon>
    </lineage>
</organism>
<dbReference type="Proteomes" id="UP000193964">
    <property type="component" value="Unassembled WGS sequence"/>
</dbReference>
<evidence type="ECO:0000313" key="2">
    <source>
        <dbReference type="Proteomes" id="UP000193964"/>
    </source>
</evidence>
<sequence length="75" mass="8321">MTMPKLVLNSVIRPIGFTQGGWRHPDATPQRALDLSYYQEYARISADGRGCTEIRPGAVELFGQGVVFDHGESKQ</sequence>
<dbReference type="EMBL" id="LQQA01000004">
    <property type="protein sequence ID" value="ORX18788.1"/>
    <property type="molecule type" value="Genomic_DNA"/>
</dbReference>
<gene>
    <name evidence="1" type="ORF">AWC31_12480</name>
</gene>
<evidence type="ECO:0000313" key="1">
    <source>
        <dbReference type="EMBL" id="ORX18788.1"/>
    </source>
</evidence>